<feature type="region of interest" description="Disordered" evidence="1">
    <location>
        <begin position="1"/>
        <end position="30"/>
    </location>
</feature>
<evidence type="ECO:0000313" key="3">
    <source>
        <dbReference type="Proteomes" id="UP000275267"/>
    </source>
</evidence>
<dbReference type="EMBL" id="PQIB02000013">
    <property type="protein sequence ID" value="RLM75630.1"/>
    <property type="molecule type" value="Genomic_DNA"/>
</dbReference>
<dbReference type="AlphaFoldDB" id="A0A3L6QBN2"/>
<feature type="compositionally biased region" description="Basic and acidic residues" evidence="1">
    <location>
        <begin position="1"/>
        <end position="26"/>
    </location>
</feature>
<evidence type="ECO:0000256" key="1">
    <source>
        <dbReference type="SAM" id="MobiDB-lite"/>
    </source>
</evidence>
<dbReference type="Proteomes" id="UP000275267">
    <property type="component" value="Unassembled WGS sequence"/>
</dbReference>
<protein>
    <submittedName>
        <fullName evidence="2">Protein NRT1/ PTR FAMILY 8.3-like</fullName>
    </submittedName>
</protein>
<sequence length="57" mass="6269">MDAGDAMERGQRSPRLPENRNPKIQDESLTVPLIHDKKSGSKAPAIVLDAALRLVDF</sequence>
<proteinExistence type="predicted"/>
<gene>
    <name evidence="2" type="ORF">C2845_PM15G20540</name>
</gene>
<keyword evidence="3" id="KW-1185">Reference proteome</keyword>
<organism evidence="2 3">
    <name type="scientific">Panicum miliaceum</name>
    <name type="common">Proso millet</name>
    <name type="synonym">Broomcorn millet</name>
    <dbReference type="NCBI Taxonomy" id="4540"/>
    <lineage>
        <taxon>Eukaryota</taxon>
        <taxon>Viridiplantae</taxon>
        <taxon>Streptophyta</taxon>
        <taxon>Embryophyta</taxon>
        <taxon>Tracheophyta</taxon>
        <taxon>Spermatophyta</taxon>
        <taxon>Magnoliopsida</taxon>
        <taxon>Liliopsida</taxon>
        <taxon>Poales</taxon>
        <taxon>Poaceae</taxon>
        <taxon>PACMAD clade</taxon>
        <taxon>Panicoideae</taxon>
        <taxon>Panicodae</taxon>
        <taxon>Paniceae</taxon>
        <taxon>Panicinae</taxon>
        <taxon>Panicum</taxon>
        <taxon>Panicum sect. Panicum</taxon>
    </lineage>
</organism>
<reference evidence="3" key="1">
    <citation type="journal article" date="2019" name="Nat. Commun.">
        <title>The genome of broomcorn millet.</title>
        <authorList>
            <person name="Zou C."/>
            <person name="Miki D."/>
            <person name="Li D."/>
            <person name="Tang Q."/>
            <person name="Xiao L."/>
            <person name="Rajput S."/>
            <person name="Deng P."/>
            <person name="Jia W."/>
            <person name="Huang R."/>
            <person name="Zhang M."/>
            <person name="Sun Y."/>
            <person name="Hu J."/>
            <person name="Fu X."/>
            <person name="Schnable P.S."/>
            <person name="Li F."/>
            <person name="Zhang H."/>
            <person name="Feng B."/>
            <person name="Zhu X."/>
            <person name="Liu R."/>
            <person name="Schnable J.C."/>
            <person name="Zhu J.-K."/>
            <person name="Zhang H."/>
        </authorList>
    </citation>
    <scope>NUCLEOTIDE SEQUENCE [LARGE SCALE GENOMIC DNA]</scope>
</reference>
<dbReference type="OrthoDB" id="8904098at2759"/>
<comment type="caution">
    <text evidence="2">The sequence shown here is derived from an EMBL/GenBank/DDBJ whole genome shotgun (WGS) entry which is preliminary data.</text>
</comment>
<evidence type="ECO:0000313" key="2">
    <source>
        <dbReference type="EMBL" id="RLM75630.1"/>
    </source>
</evidence>
<accession>A0A3L6QBN2</accession>
<name>A0A3L6QBN2_PANMI</name>